<keyword evidence="4 7" id="KW-0732">Signal</keyword>
<gene>
    <name evidence="8" type="ORF">FJTKL_03165</name>
</gene>
<keyword evidence="6" id="KW-0325">Glycoprotein</keyword>
<sequence length="638" mass="68333">MFASRVSILGALLGSAFVAAQSFVPFPNDVAIVQSVNYPGSSISYKKTDICDTTPGVNSYSGYVTLPVADNSYNASIFFWYFEARNNPANAPTTIWMPGGPGASFLDGGESNFPCVINPDSNSSTLNKLSMNLNSNMLYIDMPVQTGYSYTEIQDGTFNTITKEFTPLDSANQSVESNQTTFLATMSSQDPSLTANTTAQVAKQMWQIAQVWFQEFPERSTTNPEINFWTVSELTASKYGGFFAPATVAHIQQQNELVANGTSTNENDVALQLGTLGIINGCIDSESQVSFWPKFAMNNTYGIKAIPEEVYSMAMGNLSTAYGLIDQCRAAVSELDPEGTGAVDQVNEACMAALQLGFGEIQGAYTELSNRSAFDISLPTPAAFPPGYSIAYYNQRWVQEALGVPVNFTLSANAVVNNFFGATGDPVIVTKSNLEAVLDSGIGVAMVYGDLDYRCNWMGAENVSLSASYADAPSFQSAGYAPITTNSSYQGGLVRQFKNFSFSRVFEAGHIADAYQPETVLRIFERAISGRDVATGEADAGGGSSGYASSGPASSLNVTNEIPEPVVGPMCFWYDAYYTCDEAQQAALEKNVAVIEDYVVVSPAGHFSSTYGNPTSTAAAPQATVSNSAAARRFRILI</sequence>
<evidence type="ECO:0000256" key="2">
    <source>
        <dbReference type="ARBA" id="ARBA00022645"/>
    </source>
</evidence>
<evidence type="ECO:0008006" key="10">
    <source>
        <dbReference type="Google" id="ProtNLM"/>
    </source>
</evidence>
<accession>A0ABR4DVW1</accession>
<evidence type="ECO:0000256" key="4">
    <source>
        <dbReference type="ARBA" id="ARBA00022729"/>
    </source>
</evidence>
<reference evidence="8 9" key="1">
    <citation type="submission" date="2024-03" db="EMBL/GenBank/DDBJ databases">
        <title>A high-quality draft genome sequence of Diaporthe vaccinii, a causative agent of upright dieback and viscid rot disease in cranberry plants.</title>
        <authorList>
            <person name="Sarrasin M."/>
            <person name="Lang B.F."/>
            <person name="Burger G."/>
        </authorList>
    </citation>
    <scope>NUCLEOTIDE SEQUENCE [LARGE SCALE GENOMIC DNA]</scope>
    <source>
        <strain evidence="8 9">IS7</strain>
    </source>
</reference>
<evidence type="ECO:0000256" key="5">
    <source>
        <dbReference type="ARBA" id="ARBA00022801"/>
    </source>
</evidence>
<comment type="caution">
    <text evidence="8">The sequence shown here is derived from an EMBL/GenBank/DDBJ whole genome shotgun (WGS) entry which is preliminary data.</text>
</comment>
<dbReference type="EMBL" id="JBAWTH010000155">
    <property type="protein sequence ID" value="KAL2274494.1"/>
    <property type="molecule type" value="Genomic_DNA"/>
</dbReference>
<feature type="signal peptide" evidence="7">
    <location>
        <begin position="1"/>
        <end position="22"/>
    </location>
</feature>
<keyword evidence="9" id="KW-1185">Reference proteome</keyword>
<proteinExistence type="inferred from homology"/>
<dbReference type="Gene3D" id="3.40.50.1820">
    <property type="entry name" value="alpha/beta hydrolase"/>
    <property type="match status" value="1"/>
</dbReference>
<keyword evidence="5" id="KW-0378">Hydrolase</keyword>
<dbReference type="PANTHER" id="PTHR11802:SF189">
    <property type="entry name" value="CARBOXYPEPTIDASE"/>
    <property type="match status" value="1"/>
</dbReference>
<keyword evidence="3" id="KW-0645">Protease</keyword>
<protein>
    <recommendedName>
        <fullName evidence="10">Carboxypeptidase S1</fullName>
    </recommendedName>
</protein>
<comment type="similarity">
    <text evidence="1">Belongs to the peptidase S10 family.</text>
</comment>
<name>A0ABR4DVW1_9PEZI</name>
<dbReference type="InterPro" id="IPR001563">
    <property type="entry name" value="Peptidase_S10"/>
</dbReference>
<dbReference type="PANTHER" id="PTHR11802">
    <property type="entry name" value="SERINE PROTEASE FAMILY S10 SERINE CARBOXYPEPTIDASE"/>
    <property type="match status" value="1"/>
</dbReference>
<dbReference type="InterPro" id="IPR029058">
    <property type="entry name" value="AB_hydrolase_fold"/>
</dbReference>
<dbReference type="Proteomes" id="UP001600888">
    <property type="component" value="Unassembled WGS sequence"/>
</dbReference>
<evidence type="ECO:0000256" key="6">
    <source>
        <dbReference type="ARBA" id="ARBA00023180"/>
    </source>
</evidence>
<evidence type="ECO:0000256" key="7">
    <source>
        <dbReference type="SAM" id="SignalP"/>
    </source>
</evidence>
<organism evidence="8 9">
    <name type="scientific">Diaporthe vaccinii</name>
    <dbReference type="NCBI Taxonomy" id="105482"/>
    <lineage>
        <taxon>Eukaryota</taxon>
        <taxon>Fungi</taxon>
        <taxon>Dikarya</taxon>
        <taxon>Ascomycota</taxon>
        <taxon>Pezizomycotina</taxon>
        <taxon>Sordariomycetes</taxon>
        <taxon>Sordariomycetidae</taxon>
        <taxon>Diaporthales</taxon>
        <taxon>Diaporthaceae</taxon>
        <taxon>Diaporthe</taxon>
        <taxon>Diaporthe eres species complex</taxon>
    </lineage>
</organism>
<dbReference type="Pfam" id="PF00450">
    <property type="entry name" value="Peptidase_S10"/>
    <property type="match status" value="1"/>
</dbReference>
<evidence type="ECO:0000313" key="8">
    <source>
        <dbReference type="EMBL" id="KAL2274494.1"/>
    </source>
</evidence>
<dbReference type="SUPFAM" id="SSF53474">
    <property type="entry name" value="alpha/beta-Hydrolases"/>
    <property type="match status" value="1"/>
</dbReference>
<evidence type="ECO:0000256" key="1">
    <source>
        <dbReference type="ARBA" id="ARBA00009431"/>
    </source>
</evidence>
<evidence type="ECO:0000256" key="3">
    <source>
        <dbReference type="ARBA" id="ARBA00022670"/>
    </source>
</evidence>
<evidence type="ECO:0000313" key="9">
    <source>
        <dbReference type="Proteomes" id="UP001600888"/>
    </source>
</evidence>
<keyword evidence="2" id="KW-0121">Carboxypeptidase</keyword>
<feature type="chain" id="PRO_5045169280" description="Carboxypeptidase S1" evidence="7">
    <location>
        <begin position="23"/>
        <end position="638"/>
    </location>
</feature>